<dbReference type="Proteomes" id="UP000012174">
    <property type="component" value="Unassembled WGS sequence"/>
</dbReference>
<dbReference type="InterPro" id="IPR004046">
    <property type="entry name" value="GST_C"/>
</dbReference>
<evidence type="ECO:0000256" key="1">
    <source>
        <dbReference type="ARBA" id="ARBA00007409"/>
    </source>
</evidence>
<evidence type="ECO:0000256" key="2">
    <source>
        <dbReference type="SAM" id="Phobius"/>
    </source>
</evidence>
<keyword evidence="2" id="KW-1133">Transmembrane helix</keyword>
<dbReference type="eggNOG" id="KOG0867">
    <property type="taxonomic scope" value="Eukaryota"/>
</dbReference>
<dbReference type="SFLD" id="SFLDS00019">
    <property type="entry name" value="Glutathione_Transferase_(cytos"/>
    <property type="match status" value="1"/>
</dbReference>
<gene>
    <name evidence="4" type="ORF">UCREL1_7165</name>
</gene>
<dbReference type="PANTHER" id="PTHR44051:SF9">
    <property type="entry name" value="GLUTATHIONE S-TRANSFERASE 1"/>
    <property type="match status" value="1"/>
</dbReference>
<dbReference type="KEGG" id="ela:UCREL1_7165"/>
<keyword evidence="2" id="KW-0472">Membrane</keyword>
<dbReference type="Gene3D" id="3.40.30.10">
    <property type="entry name" value="Glutaredoxin"/>
    <property type="match status" value="1"/>
</dbReference>
<dbReference type="STRING" id="1287681.M7T7Q8"/>
<evidence type="ECO:0000259" key="3">
    <source>
        <dbReference type="PROSITE" id="PS50405"/>
    </source>
</evidence>
<dbReference type="PROSITE" id="PS50405">
    <property type="entry name" value="GST_CTER"/>
    <property type="match status" value="1"/>
</dbReference>
<dbReference type="Gene3D" id="1.20.1050.10">
    <property type="match status" value="1"/>
</dbReference>
<dbReference type="CDD" id="cd03046">
    <property type="entry name" value="GST_N_GTT1_like"/>
    <property type="match status" value="1"/>
</dbReference>
<evidence type="ECO:0000313" key="4">
    <source>
        <dbReference type="EMBL" id="EMR65856.1"/>
    </source>
</evidence>
<dbReference type="EMBL" id="KB706775">
    <property type="protein sequence ID" value="EMR65856.1"/>
    <property type="molecule type" value="Genomic_DNA"/>
</dbReference>
<keyword evidence="5" id="KW-1185">Reference proteome</keyword>
<keyword evidence="4" id="KW-0808">Transferase</keyword>
<keyword evidence="2" id="KW-0812">Transmembrane</keyword>
<proteinExistence type="inferred from homology"/>
<protein>
    <submittedName>
        <fullName evidence="4">Putative glutathione s-transferase protein</fullName>
    </submittedName>
</protein>
<reference evidence="5" key="1">
    <citation type="journal article" date="2013" name="Genome Announc.">
        <title>Draft genome sequence of the grapevine dieback fungus Eutypa lata UCR-EL1.</title>
        <authorList>
            <person name="Blanco-Ulate B."/>
            <person name="Rolshausen P.E."/>
            <person name="Cantu D."/>
        </authorList>
    </citation>
    <scope>NUCLEOTIDE SEQUENCE [LARGE SCALE GENOMIC DNA]</scope>
    <source>
        <strain evidence="5">UCR-EL1</strain>
    </source>
</reference>
<dbReference type="OMA" id="GLADFNM"/>
<dbReference type="InterPro" id="IPR010987">
    <property type="entry name" value="Glutathione-S-Trfase_C-like"/>
</dbReference>
<dbReference type="HOGENOM" id="CLU_011226_15_4_1"/>
<dbReference type="SUPFAM" id="SSF47616">
    <property type="entry name" value="GST C-terminal domain-like"/>
    <property type="match status" value="1"/>
</dbReference>
<dbReference type="InterPro" id="IPR036282">
    <property type="entry name" value="Glutathione-S-Trfase_C_sf"/>
</dbReference>
<dbReference type="OrthoDB" id="2309723at2759"/>
<dbReference type="PANTHER" id="PTHR44051">
    <property type="entry name" value="GLUTATHIONE S-TRANSFERASE-RELATED"/>
    <property type="match status" value="1"/>
</dbReference>
<feature type="domain" description="GST C-terminal" evidence="3">
    <location>
        <begin position="122"/>
        <end position="244"/>
    </location>
</feature>
<dbReference type="GO" id="GO:0016740">
    <property type="term" value="F:transferase activity"/>
    <property type="evidence" value="ECO:0007669"/>
    <property type="project" value="UniProtKB-KW"/>
</dbReference>
<dbReference type="SUPFAM" id="SSF52833">
    <property type="entry name" value="Thioredoxin-like"/>
    <property type="match status" value="1"/>
</dbReference>
<accession>M7T7Q8</accession>
<dbReference type="Pfam" id="PF00043">
    <property type="entry name" value="GST_C"/>
    <property type="match status" value="1"/>
</dbReference>
<dbReference type="InterPro" id="IPR036249">
    <property type="entry name" value="Thioredoxin-like_sf"/>
</dbReference>
<dbReference type="AlphaFoldDB" id="M7T7Q8"/>
<organism evidence="4 5">
    <name type="scientific">Eutypa lata (strain UCR-EL1)</name>
    <name type="common">Grapevine dieback disease fungus</name>
    <name type="synonym">Eutypa armeniacae</name>
    <dbReference type="NCBI Taxonomy" id="1287681"/>
    <lineage>
        <taxon>Eukaryota</taxon>
        <taxon>Fungi</taxon>
        <taxon>Dikarya</taxon>
        <taxon>Ascomycota</taxon>
        <taxon>Pezizomycotina</taxon>
        <taxon>Sordariomycetes</taxon>
        <taxon>Xylariomycetidae</taxon>
        <taxon>Xylariales</taxon>
        <taxon>Diatrypaceae</taxon>
        <taxon>Eutypa</taxon>
    </lineage>
</organism>
<feature type="transmembrane region" description="Helical" evidence="2">
    <location>
        <begin position="131"/>
        <end position="154"/>
    </location>
</feature>
<dbReference type="InterPro" id="IPR040079">
    <property type="entry name" value="Glutathione_S-Trfase"/>
</dbReference>
<evidence type="ECO:0000313" key="5">
    <source>
        <dbReference type="Proteomes" id="UP000012174"/>
    </source>
</evidence>
<sequence length="246" mass="27586">MQQRYIPTLHHLDHSSAFRCLWALEELREANGITYNLRNYRRQRGQAPPELKGIFPMGKSPILTLESTAPNQPPPTIQIVPGVLTEAILILRFLSEEYGRGLWDPESEADANRDAFFQGFATMTLTPQVNFLVLLETIILILPIGISAFVRLLLSPLLSVLRGQLQPAMQILEDALGGGKPYFAGCKFGLADFNVCWGVDMASQRGYFDANKFPKLKNWHATIKDRNGYRGALEKGNGYDLKTFGM</sequence>
<name>M7T7Q8_EUTLA</name>
<comment type="similarity">
    <text evidence="1">Belongs to the GST superfamily.</text>
</comment>